<evidence type="ECO:0000256" key="4">
    <source>
        <dbReference type="PIRSR" id="PIRSR001112-1"/>
    </source>
</evidence>
<dbReference type="GO" id="GO:0004301">
    <property type="term" value="F:epoxide hydrolase activity"/>
    <property type="evidence" value="ECO:0007669"/>
    <property type="project" value="TreeGrafter"/>
</dbReference>
<dbReference type="SUPFAM" id="SSF53474">
    <property type="entry name" value="alpha/beta-Hydrolases"/>
    <property type="match status" value="1"/>
</dbReference>
<dbReference type="AlphaFoldDB" id="A0A255GG91"/>
<evidence type="ECO:0000256" key="2">
    <source>
        <dbReference type="ARBA" id="ARBA00022797"/>
    </source>
</evidence>
<protein>
    <submittedName>
        <fullName evidence="6">Epoxide hydrolase</fullName>
    </submittedName>
</protein>
<sequence length="375" mass="41653">MPPTITPFWSRVPDSELADLRRRIAAHRWPATETSPDQGVSSRRMRALAERWLDFDWRAVETWLDAAGQARTAIDGLDIHFLHLRSPRPEATPVLLTHGWPGSVLEFRHVIERVSDPRAGLPPMHLVIPSLPGYGFSDAPAEAGWDIHRIARAWHELMGRLGYRDYVAGGSDWGTSVSTSLGLQFPDAVRALYLVPPLAAPITDETPTAEEAETRAALRERQRTGSAYSEVHATRPQTIGHALNDSPIGLLAWLAEKFDEWADPRTPVAADDLLADVSLYWFTRSAPTSIRLYYESIRQVSAWFTAPTADQVRVPTGCAVFPAELPRPSRREAERRFTRIVHWGEPEFGGHFAALEQPGAYLAHLAATIEATAAG</sequence>
<dbReference type="InterPro" id="IPR000639">
    <property type="entry name" value="Epox_hydrolase-like"/>
</dbReference>
<dbReference type="InterPro" id="IPR010497">
    <property type="entry name" value="Epoxide_hydro_N"/>
</dbReference>
<dbReference type="EMBL" id="NMVO01000012">
    <property type="protein sequence ID" value="OYO14860.1"/>
    <property type="molecule type" value="Genomic_DNA"/>
</dbReference>
<accession>A0A255GG91</accession>
<evidence type="ECO:0000259" key="5">
    <source>
        <dbReference type="Pfam" id="PF06441"/>
    </source>
</evidence>
<dbReference type="PANTHER" id="PTHR21661:SF35">
    <property type="entry name" value="EPOXIDE HYDROLASE"/>
    <property type="match status" value="1"/>
</dbReference>
<dbReference type="PIRSF" id="PIRSF001112">
    <property type="entry name" value="Epoxide_hydrolase"/>
    <property type="match status" value="1"/>
</dbReference>
<evidence type="ECO:0000256" key="1">
    <source>
        <dbReference type="ARBA" id="ARBA00010088"/>
    </source>
</evidence>
<dbReference type="OrthoDB" id="4654311at2"/>
<dbReference type="RefSeq" id="WP_094405498.1">
    <property type="nucleotide sequence ID" value="NZ_NMVN01000015.1"/>
</dbReference>
<reference evidence="6 7" key="1">
    <citation type="submission" date="2017-07" db="EMBL/GenBank/DDBJ databases">
        <title>Draft whole genome sequences of clinical Proprionibacteriaceae strains.</title>
        <authorList>
            <person name="Bernier A.-M."/>
            <person name="Bernard K."/>
            <person name="Domingo M.-C."/>
        </authorList>
    </citation>
    <scope>NUCLEOTIDE SEQUENCE [LARGE SCALE GENOMIC DNA]</scope>
    <source>
        <strain evidence="6 7">NML 030167</strain>
    </source>
</reference>
<dbReference type="Proteomes" id="UP000215896">
    <property type="component" value="Unassembled WGS sequence"/>
</dbReference>
<name>A0A255GG91_9ACTN</name>
<organism evidence="6 7">
    <name type="scientific">Enemella evansiae</name>
    <dbReference type="NCBI Taxonomy" id="2016499"/>
    <lineage>
        <taxon>Bacteria</taxon>
        <taxon>Bacillati</taxon>
        <taxon>Actinomycetota</taxon>
        <taxon>Actinomycetes</taxon>
        <taxon>Propionibacteriales</taxon>
        <taxon>Propionibacteriaceae</taxon>
        <taxon>Enemella</taxon>
    </lineage>
</organism>
<feature type="active site" description="Nucleophile" evidence="4">
    <location>
        <position position="172"/>
    </location>
</feature>
<dbReference type="GO" id="GO:0097176">
    <property type="term" value="P:epoxide metabolic process"/>
    <property type="evidence" value="ECO:0007669"/>
    <property type="project" value="TreeGrafter"/>
</dbReference>
<feature type="domain" description="Epoxide hydrolase N-terminal" evidence="5">
    <location>
        <begin position="5"/>
        <end position="107"/>
    </location>
</feature>
<dbReference type="Gene3D" id="3.40.50.1820">
    <property type="entry name" value="alpha/beta hydrolase"/>
    <property type="match status" value="1"/>
</dbReference>
<keyword evidence="7" id="KW-1185">Reference proteome</keyword>
<dbReference type="Pfam" id="PF06441">
    <property type="entry name" value="EHN"/>
    <property type="match status" value="1"/>
</dbReference>
<comment type="caution">
    <text evidence="6">The sequence shown here is derived from an EMBL/GenBank/DDBJ whole genome shotgun (WGS) entry which is preliminary data.</text>
</comment>
<gene>
    <name evidence="6" type="ORF">CGZ94_09225</name>
</gene>
<feature type="active site" description="Proton acceptor" evidence="4">
    <location>
        <position position="351"/>
    </location>
</feature>
<evidence type="ECO:0000313" key="7">
    <source>
        <dbReference type="Proteomes" id="UP000215896"/>
    </source>
</evidence>
<dbReference type="InterPro" id="IPR016292">
    <property type="entry name" value="Epoxide_hydrolase"/>
</dbReference>
<evidence type="ECO:0000256" key="3">
    <source>
        <dbReference type="ARBA" id="ARBA00022801"/>
    </source>
</evidence>
<feature type="active site" description="Proton donor" evidence="4">
    <location>
        <position position="293"/>
    </location>
</feature>
<dbReference type="PRINTS" id="PR00412">
    <property type="entry name" value="EPOXHYDRLASE"/>
</dbReference>
<dbReference type="PANTHER" id="PTHR21661">
    <property type="entry name" value="EPOXIDE HYDROLASE 1-RELATED"/>
    <property type="match status" value="1"/>
</dbReference>
<dbReference type="InterPro" id="IPR029058">
    <property type="entry name" value="AB_hydrolase_fold"/>
</dbReference>
<keyword evidence="2" id="KW-0058">Aromatic hydrocarbons catabolism</keyword>
<proteinExistence type="inferred from homology"/>
<evidence type="ECO:0000313" key="6">
    <source>
        <dbReference type="EMBL" id="OYO14860.1"/>
    </source>
</evidence>
<keyword evidence="3 6" id="KW-0378">Hydrolase</keyword>
<comment type="similarity">
    <text evidence="1">Belongs to the peptidase S33 family.</text>
</comment>